<feature type="non-terminal residue" evidence="2">
    <location>
        <position position="1"/>
    </location>
</feature>
<dbReference type="Pfam" id="PF20791">
    <property type="entry name" value="Acyl-ACP_TE_C"/>
    <property type="match status" value="1"/>
</dbReference>
<dbReference type="GO" id="GO:0016297">
    <property type="term" value="F:fatty acyl-[ACP] hydrolase activity"/>
    <property type="evidence" value="ECO:0007669"/>
    <property type="project" value="InterPro"/>
</dbReference>
<dbReference type="EMBL" id="JAJJMA010051045">
    <property type="protein sequence ID" value="MCL7025954.1"/>
    <property type="molecule type" value="Genomic_DNA"/>
</dbReference>
<dbReference type="AlphaFoldDB" id="A0AA41UZE8"/>
<dbReference type="GO" id="GO:0000036">
    <property type="term" value="F:acyl carrier activity"/>
    <property type="evidence" value="ECO:0007669"/>
    <property type="project" value="TreeGrafter"/>
</dbReference>
<gene>
    <name evidence="2" type="ORF">MKW94_028573</name>
</gene>
<evidence type="ECO:0000313" key="2">
    <source>
        <dbReference type="EMBL" id="MCL7025954.1"/>
    </source>
</evidence>
<proteinExistence type="predicted"/>
<dbReference type="PANTHER" id="PTHR31727:SF9">
    <property type="entry name" value="ACYL-[ACYL-CARRIER-PROTEIN] HYDROLASE"/>
    <property type="match status" value="1"/>
</dbReference>
<comment type="caution">
    <text evidence="2">The sequence shown here is derived from an EMBL/GenBank/DDBJ whole genome shotgun (WGS) entry which is preliminary data.</text>
</comment>
<sequence>MVFGCMGDVVQIDSWFAGVSEKNGIANHWFLFDANTGETLAQSNIKVSKFPEEVNGEMTPITMDYCISDDIKLSKLHNNIADFVQTGLTVIQNMHARWSDLNINHRVNFAKYIGWIQATIYIMFRRECGENNEIKSLTTIVETRDNAKYQSVISV</sequence>
<dbReference type="SUPFAM" id="SSF54637">
    <property type="entry name" value="Thioesterase/thiol ester dehydrase-isomerase"/>
    <property type="match status" value="1"/>
</dbReference>
<dbReference type="InterPro" id="IPR029069">
    <property type="entry name" value="HotDog_dom_sf"/>
</dbReference>
<keyword evidence="3" id="KW-1185">Reference proteome</keyword>
<dbReference type="PANTHER" id="PTHR31727">
    <property type="entry name" value="OLEOYL-ACYL CARRIER PROTEIN THIOESTERASE 1, CHLOROPLASTIC"/>
    <property type="match status" value="1"/>
</dbReference>
<dbReference type="Gene3D" id="3.10.129.10">
    <property type="entry name" value="Hotdog Thioesterase"/>
    <property type="match status" value="1"/>
</dbReference>
<reference evidence="2" key="1">
    <citation type="submission" date="2022-03" db="EMBL/GenBank/DDBJ databases">
        <title>A functionally conserved STORR gene fusion in Papaver species that diverged 16.8 million years ago.</title>
        <authorList>
            <person name="Catania T."/>
        </authorList>
    </citation>
    <scope>NUCLEOTIDE SEQUENCE</scope>
    <source>
        <strain evidence="2">S-191538</strain>
    </source>
</reference>
<dbReference type="Proteomes" id="UP001177140">
    <property type="component" value="Unassembled WGS sequence"/>
</dbReference>
<evidence type="ECO:0000313" key="3">
    <source>
        <dbReference type="Proteomes" id="UP001177140"/>
    </source>
</evidence>
<protein>
    <recommendedName>
        <fullName evidence="1">Acyl-ACP thioesterase-like C-terminal domain-containing protein</fullName>
    </recommendedName>
</protein>
<dbReference type="InterPro" id="IPR045023">
    <property type="entry name" value="FATA/B"/>
</dbReference>
<organism evidence="2 3">
    <name type="scientific">Papaver nudicaule</name>
    <name type="common">Iceland poppy</name>
    <dbReference type="NCBI Taxonomy" id="74823"/>
    <lineage>
        <taxon>Eukaryota</taxon>
        <taxon>Viridiplantae</taxon>
        <taxon>Streptophyta</taxon>
        <taxon>Embryophyta</taxon>
        <taxon>Tracheophyta</taxon>
        <taxon>Spermatophyta</taxon>
        <taxon>Magnoliopsida</taxon>
        <taxon>Ranunculales</taxon>
        <taxon>Papaveraceae</taxon>
        <taxon>Papaveroideae</taxon>
        <taxon>Papaver</taxon>
    </lineage>
</organism>
<dbReference type="InterPro" id="IPR049427">
    <property type="entry name" value="Acyl-ACP_TE_C"/>
</dbReference>
<evidence type="ECO:0000259" key="1">
    <source>
        <dbReference type="Pfam" id="PF20791"/>
    </source>
</evidence>
<feature type="domain" description="Acyl-ACP thioesterase-like C-terminal" evidence="1">
    <location>
        <begin position="91"/>
        <end position="151"/>
    </location>
</feature>
<accession>A0AA41UZE8</accession>
<name>A0AA41UZE8_PAPNU</name>